<accession>A0AAF3F6M3</accession>
<keyword evidence="1" id="KW-1185">Reference proteome</keyword>
<dbReference type="SUPFAM" id="SSF53335">
    <property type="entry name" value="S-adenosyl-L-methionine-dependent methyltransferases"/>
    <property type="match status" value="1"/>
</dbReference>
<sequence length="304" mass="34341">MAFLFWKTNLKKPQFRGKYCWQNDCFIVQDVWQTVKEVPGGYSKFDGPQRIITPQGFAEVILVETPLKLPTEYTKENLNSSKWHIEKMGKPRIGYLSVIVSSMFTSGALGLTKSVIGDVLFIGLGGGGISNFVSTAFQKINVTMVDINPATKPMALEQFEVVENAKSRIIIEDGAKFIKDQVAKKNVGIFDAIIVDACYNNRKKPNVCPVDPFMEKEGLVAFKKLLRQSGVVIYNVLVMDAWQNKEEMEKHILEANTRVFGSKNCRLIPIRFLSNKVLICSPTGLPREEEQNEIGEQFNKMFGW</sequence>
<protein>
    <submittedName>
        <fullName evidence="2">Uncharacterized protein</fullName>
    </submittedName>
</protein>
<evidence type="ECO:0000313" key="2">
    <source>
        <dbReference type="WBParaSite" id="MBELARI_LOCUS2566"/>
    </source>
</evidence>
<reference evidence="2" key="1">
    <citation type="submission" date="2024-02" db="UniProtKB">
        <authorList>
            <consortium name="WormBaseParasite"/>
        </authorList>
    </citation>
    <scope>IDENTIFICATION</scope>
</reference>
<dbReference type="AlphaFoldDB" id="A0AAF3F6M3"/>
<dbReference type="InterPro" id="IPR029063">
    <property type="entry name" value="SAM-dependent_MTases_sf"/>
</dbReference>
<evidence type="ECO:0000313" key="1">
    <source>
        <dbReference type="Proteomes" id="UP000887575"/>
    </source>
</evidence>
<organism evidence="1 2">
    <name type="scientific">Mesorhabditis belari</name>
    <dbReference type="NCBI Taxonomy" id="2138241"/>
    <lineage>
        <taxon>Eukaryota</taxon>
        <taxon>Metazoa</taxon>
        <taxon>Ecdysozoa</taxon>
        <taxon>Nematoda</taxon>
        <taxon>Chromadorea</taxon>
        <taxon>Rhabditida</taxon>
        <taxon>Rhabditina</taxon>
        <taxon>Rhabditomorpha</taxon>
        <taxon>Rhabditoidea</taxon>
        <taxon>Rhabditidae</taxon>
        <taxon>Mesorhabditinae</taxon>
        <taxon>Mesorhabditis</taxon>
    </lineage>
</organism>
<dbReference type="WBParaSite" id="MBELARI_LOCUS2566">
    <property type="protein sequence ID" value="MBELARI_LOCUS2566"/>
    <property type="gene ID" value="MBELARI_LOCUS2566"/>
</dbReference>
<dbReference type="Proteomes" id="UP000887575">
    <property type="component" value="Unassembled WGS sequence"/>
</dbReference>
<name>A0AAF3F6M3_9BILA</name>
<dbReference type="Pfam" id="PF01564">
    <property type="entry name" value="Spermine_synth"/>
    <property type="match status" value="1"/>
</dbReference>
<dbReference type="Gene3D" id="3.40.50.150">
    <property type="entry name" value="Vaccinia Virus protein VP39"/>
    <property type="match status" value="1"/>
</dbReference>
<proteinExistence type="predicted"/>